<dbReference type="AlphaFoldDB" id="S0EVT0"/>
<dbReference type="EMBL" id="HF951689">
    <property type="protein sequence ID" value="CCW34497.1"/>
    <property type="molecule type" value="Genomic_DNA"/>
</dbReference>
<feature type="binding site" evidence="4">
    <location>
        <position position="189"/>
    </location>
    <ligand>
        <name>substrate</name>
    </ligand>
</feature>
<comment type="caution">
    <text evidence="4">Lacks conserved residue(s) required for the propagation of feature annotation.</text>
</comment>
<evidence type="ECO:0000256" key="3">
    <source>
        <dbReference type="ARBA" id="ARBA00022726"/>
    </source>
</evidence>
<dbReference type="Pfam" id="PF01048">
    <property type="entry name" value="PNP_UDP_1"/>
    <property type="match status" value="1"/>
</dbReference>
<protein>
    <recommendedName>
        <fullName evidence="4">Purine nucleoside phosphorylase</fullName>
        <shortName evidence="4">PNP</shortName>
        <ecNumber evidence="4">2.4.2.1</ecNumber>
    </recommendedName>
</protein>
<dbReference type="NCBIfam" id="NF005876">
    <property type="entry name" value="PRK07823.1"/>
    <property type="match status" value="1"/>
</dbReference>
<feature type="binding site" evidence="4">
    <location>
        <begin position="58"/>
        <end position="59"/>
    </location>
    <ligand>
        <name>phosphate</name>
        <dbReference type="ChEBI" id="CHEBI:43474"/>
    </ligand>
</feature>
<comment type="miscellaneous">
    <text evidence="4">Although this enzyme belongs to the family of MTA phosphorylases based on sequence homology, it lacks several conserved amino acids in the substrate binding pocket that confer specificity towards MTA.</text>
</comment>
<dbReference type="HOGENOM" id="CLU_054456_0_2_0"/>
<name>S0EVT0_CHTCT</name>
<reference evidence="7" key="1">
    <citation type="submission" date="2013-03" db="EMBL/GenBank/DDBJ databases">
        <title>Genome sequence of Chthonomonas calidirosea, the first sequenced genome from the Armatimonadetes phylum (formally candidate division OP10).</title>
        <authorList>
            <person name="Lee K.C.Y."/>
            <person name="Morgan X.C."/>
            <person name="Dunfield P.F."/>
            <person name="Tamas I."/>
            <person name="Houghton K.M."/>
            <person name="Vyssotski M."/>
            <person name="Ryan J.L.J."/>
            <person name="Lagutin K."/>
            <person name="McDonald I.R."/>
            <person name="Stott M.B."/>
        </authorList>
    </citation>
    <scope>NUCLEOTIDE SEQUENCE [LARGE SCALE GENOMIC DNA]</scope>
    <source>
        <strain evidence="7">DSM 23976 / ICMP 18418 / T49</strain>
    </source>
</reference>
<evidence type="ECO:0000313" key="7">
    <source>
        <dbReference type="Proteomes" id="UP000014227"/>
    </source>
</evidence>
<dbReference type="FunFam" id="3.40.50.1580:FF:000012">
    <property type="entry name" value="Probable 6-oxopurine nucleoside phosphorylase"/>
    <property type="match status" value="1"/>
</dbReference>
<dbReference type="InParanoid" id="S0EVT0"/>
<dbReference type="InterPro" id="IPR035994">
    <property type="entry name" value="Nucleoside_phosphorylase_sf"/>
</dbReference>
<dbReference type="GO" id="GO:0019509">
    <property type="term" value="P:L-methionine salvage from methylthioadenosine"/>
    <property type="evidence" value="ECO:0007669"/>
    <property type="project" value="TreeGrafter"/>
</dbReference>
<dbReference type="PANTHER" id="PTHR42679">
    <property type="entry name" value="S-METHYL-5'-THIOADENOSINE PHOSPHORYLASE"/>
    <property type="match status" value="1"/>
</dbReference>
<comment type="catalytic activity">
    <reaction evidence="4">
        <text>a purine D-ribonucleoside + phosphate = a purine nucleobase + alpha-D-ribose 1-phosphate</text>
        <dbReference type="Rhea" id="RHEA:19805"/>
        <dbReference type="ChEBI" id="CHEBI:26386"/>
        <dbReference type="ChEBI" id="CHEBI:43474"/>
        <dbReference type="ChEBI" id="CHEBI:57720"/>
        <dbReference type="ChEBI" id="CHEBI:142355"/>
        <dbReference type="EC" id="2.4.2.1"/>
    </reaction>
</comment>
<evidence type="ECO:0000256" key="2">
    <source>
        <dbReference type="ARBA" id="ARBA00022679"/>
    </source>
</evidence>
<feature type="binding site" evidence="4">
    <location>
        <position position="18"/>
    </location>
    <ligand>
        <name>phosphate</name>
        <dbReference type="ChEBI" id="CHEBI:43474"/>
    </ligand>
</feature>
<evidence type="ECO:0000256" key="4">
    <source>
        <dbReference type="HAMAP-Rule" id="MF_01963"/>
    </source>
</evidence>
<evidence type="ECO:0000313" key="6">
    <source>
        <dbReference type="EMBL" id="CCW34497.1"/>
    </source>
</evidence>
<keyword evidence="7" id="KW-1185">Reference proteome</keyword>
<dbReference type="NCBIfam" id="TIGR01694">
    <property type="entry name" value="MTAP"/>
    <property type="match status" value="1"/>
</dbReference>
<keyword evidence="3 4" id="KW-0660">Purine salvage</keyword>
<dbReference type="GO" id="GO:0017061">
    <property type="term" value="F:S-methyl-5-thioadenosine phosphorylase activity"/>
    <property type="evidence" value="ECO:0007669"/>
    <property type="project" value="InterPro"/>
</dbReference>
<dbReference type="UniPathway" id="UPA00606"/>
<dbReference type="InterPro" id="IPR010044">
    <property type="entry name" value="MTAP"/>
</dbReference>
<dbReference type="KEGG" id="ccz:CCALI_00672"/>
<dbReference type="GO" id="GO:0005829">
    <property type="term" value="C:cytosol"/>
    <property type="evidence" value="ECO:0007669"/>
    <property type="project" value="TreeGrafter"/>
</dbReference>
<feature type="site" description="Important for substrate specificity" evidence="4">
    <location>
        <position position="229"/>
    </location>
</feature>
<dbReference type="STRING" id="454171.CP488_00481"/>
<organism evidence="6 7">
    <name type="scientific">Chthonomonas calidirosea (strain DSM 23976 / ICMP 18418 / T49)</name>
    <dbReference type="NCBI Taxonomy" id="1303518"/>
    <lineage>
        <taxon>Bacteria</taxon>
        <taxon>Bacillati</taxon>
        <taxon>Armatimonadota</taxon>
        <taxon>Chthonomonadia</taxon>
        <taxon>Chthonomonadales</taxon>
        <taxon>Chthonomonadaceae</taxon>
        <taxon>Chthonomonas</taxon>
    </lineage>
</organism>
<accession>S0EVT0</accession>
<feature type="site" description="Important for substrate specificity" evidence="4">
    <location>
        <position position="171"/>
    </location>
</feature>
<dbReference type="CDD" id="cd09010">
    <property type="entry name" value="MTAP_SsMTAPII_like_MTIP"/>
    <property type="match status" value="1"/>
</dbReference>
<dbReference type="InterPro" id="IPR000845">
    <property type="entry name" value="Nucleoside_phosphorylase_d"/>
</dbReference>
<dbReference type="PANTHER" id="PTHR42679:SF2">
    <property type="entry name" value="S-METHYL-5'-THIOADENOSINE PHOSPHORYLASE"/>
    <property type="match status" value="1"/>
</dbReference>
<keyword evidence="2 4" id="KW-0808">Transferase</keyword>
<dbReference type="OrthoDB" id="1523230at2"/>
<dbReference type="GO" id="GO:0006166">
    <property type="term" value="P:purine ribonucleoside salvage"/>
    <property type="evidence" value="ECO:0007669"/>
    <property type="project" value="UniProtKB-UniRule"/>
</dbReference>
<comment type="pathway">
    <text evidence="4">Purine metabolism; purine nucleoside salvage.</text>
</comment>
<feature type="binding site" evidence="4">
    <location>
        <begin position="213"/>
        <end position="215"/>
    </location>
    <ligand>
        <name>substrate</name>
    </ligand>
</feature>
<dbReference type="Gene3D" id="3.40.50.1580">
    <property type="entry name" value="Nucleoside phosphorylase domain"/>
    <property type="match status" value="1"/>
</dbReference>
<feature type="domain" description="Nucleoside phosphorylase" evidence="5">
    <location>
        <begin position="12"/>
        <end position="251"/>
    </location>
</feature>
<gene>
    <name evidence="6" type="ORF">CCALI_00672</name>
</gene>
<sequence>MPSDNTYPTAEIGVFGGSGFYSLFEKVEEIAVDTPFGPPSDNVFLATLPDRRVAFLPRHGRHHTIPPHAINYRANIWAMKRLGVRFLISPCAAGSLQRHIKPGDFVVCDQYVDRTRNRKDTFYDGPEVYHVSSADPYCPHLRKLAIEVIRDQGIPVHERGTVVVIQGPRFSTKAESRWFTQAGWEVINMTQYPEAYLALEQNIAVVNISLITDYDSGLVAEGEVAPVTQKEVYDTFLKNAERIKKVVKELVQRIPLDLDSPCHHALDHAKVEA</sequence>
<dbReference type="EC" id="2.4.2.1" evidence="4"/>
<proteinExistence type="inferred from homology"/>
<dbReference type="HAMAP" id="MF_01963">
    <property type="entry name" value="MTAP"/>
    <property type="match status" value="1"/>
</dbReference>
<comment type="similarity">
    <text evidence="4">Belongs to the PNP/MTAP phosphorylase family. MTAP subfamily.</text>
</comment>
<keyword evidence="1 4" id="KW-0328">Glycosyltransferase</keyword>
<dbReference type="eggNOG" id="COG0005">
    <property type="taxonomic scope" value="Bacteria"/>
</dbReference>
<dbReference type="FunCoup" id="S0EVT0">
    <property type="interactions" value="272"/>
</dbReference>
<dbReference type="RefSeq" id="WP_016482059.1">
    <property type="nucleotide sequence ID" value="NC_021487.1"/>
</dbReference>
<dbReference type="PATRIC" id="fig|1303518.3.peg.678"/>
<evidence type="ECO:0000256" key="1">
    <source>
        <dbReference type="ARBA" id="ARBA00022676"/>
    </source>
</evidence>
<comment type="subunit">
    <text evidence="4">Homohexamer. Dimer of a homotrimer.</text>
</comment>
<dbReference type="SUPFAM" id="SSF53167">
    <property type="entry name" value="Purine and uridine phosphorylases"/>
    <property type="match status" value="1"/>
</dbReference>
<feature type="binding site" evidence="4">
    <location>
        <position position="190"/>
    </location>
    <ligand>
        <name>phosphate</name>
        <dbReference type="ChEBI" id="CHEBI:43474"/>
    </ligand>
</feature>
<comment type="function">
    <text evidence="4">Purine nucleoside phosphorylase involved in purine salvage.</text>
</comment>
<dbReference type="Proteomes" id="UP000014227">
    <property type="component" value="Chromosome I"/>
</dbReference>
<evidence type="ECO:0000259" key="5">
    <source>
        <dbReference type="Pfam" id="PF01048"/>
    </source>
</evidence>